<dbReference type="AlphaFoldDB" id="A0A8H7TCF2"/>
<accession>A0A8H7TCF2</accession>
<dbReference type="Proteomes" id="UP000664132">
    <property type="component" value="Unassembled WGS sequence"/>
</dbReference>
<reference evidence="2" key="1">
    <citation type="submission" date="2021-02" db="EMBL/GenBank/DDBJ databases">
        <title>Genome sequence Cadophora malorum strain M34.</title>
        <authorList>
            <person name="Stefanovic E."/>
            <person name="Vu D."/>
            <person name="Scully C."/>
            <person name="Dijksterhuis J."/>
            <person name="Roader J."/>
            <person name="Houbraken J."/>
        </authorList>
    </citation>
    <scope>NUCLEOTIDE SEQUENCE</scope>
    <source>
        <strain evidence="2">M34</strain>
    </source>
</reference>
<evidence type="ECO:0000313" key="3">
    <source>
        <dbReference type="Proteomes" id="UP000664132"/>
    </source>
</evidence>
<gene>
    <name evidence="2" type="ORF">IFR04_010287</name>
</gene>
<evidence type="ECO:0000313" key="2">
    <source>
        <dbReference type="EMBL" id="KAG4416582.1"/>
    </source>
</evidence>
<dbReference type="EMBL" id="JAFJYH010000181">
    <property type="protein sequence ID" value="KAG4416582.1"/>
    <property type="molecule type" value="Genomic_DNA"/>
</dbReference>
<feature type="compositionally biased region" description="Polar residues" evidence="1">
    <location>
        <begin position="37"/>
        <end position="57"/>
    </location>
</feature>
<name>A0A8H7TCF2_9HELO</name>
<feature type="compositionally biased region" description="Basic residues" evidence="1">
    <location>
        <begin position="85"/>
        <end position="100"/>
    </location>
</feature>
<feature type="region of interest" description="Disordered" evidence="1">
    <location>
        <begin position="1"/>
        <end position="147"/>
    </location>
</feature>
<comment type="caution">
    <text evidence="2">The sequence shown here is derived from an EMBL/GenBank/DDBJ whole genome shotgun (WGS) entry which is preliminary data.</text>
</comment>
<keyword evidence="3" id="KW-1185">Reference proteome</keyword>
<feature type="compositionally biased region" description="Basic and acidic residues" evidence="1">
    <location>
        <begin position="136"/>
        <end position="147"/>
    </location>
</feature>
<sequence>MPKRTLPAVQPTATSSRSTRDRQRPRHFWVAPLVTASEDSTSAPQPNPTTHKQTGIPSTGDKATKGKVGRPPKRAADTSPAVHPPMKKRKNKPLAKRFSKPPKTVKNPVVSHGYSGGDEEEAKRAGEPSAAAVQKVENDGKSSMHHDEMDCDNSMTDIEDEAQNDEDTLKTLVYAQSRQRAIRQRRPSLLALLTIPLMMHPLTPRRFLKLRIGWRSNLNLAQVAAHNPAHHFLHQASPNSDVQVPSQPMYRPTTNLRPTANLSAILATLPAALNPSSHFFNMKMSAG</sequence>
<protein>
    <submittedName>
        <fullName evidence="2">Uncharacterized protein</fullName>
    </submittedName>
</protein>
<proteinExistence type="predicted"/>
<dbReference type="OrthoDB" id="10617616at2759"/>
<evidence type="ECO:0000256" key="1">
    <source>
        <dbReference type="SAM" id="MobiDB-lite"/>
    </source>
</evidence>
<organism evidence="2 3">
    <name type="scientific">Cadophora malorum</name>
    <dbReference type="NCBI Taxonomy" id="108018"/>
    <lineage>
        <taxon>Eukaryota</taxon>
        <taxon>Fungi</taxon>
        <taxon>Dikarya</taxon>
        <taxon>Ascomycota</taxon>
        <taxon>Pezizomycotina</taxon>
        <taxon>Leotiomycetes</taxon>
        <taxon>Helotiales</taxon>
        <taxon>Ploettnerulaceae</taxon>
        <taxon>Cadophora</taxon>
    </lineage>
</organism>